<evidence type="ECO:0000256" key="3">
    <source>
        <dbReference type="SAM" id="SignalP"/>
    </source>
</evidence>
<accession>A0A927MV07</accession>
<dbReference type="AlphaFoldDB" id="A0A927MV07"/>
<evidence type="ECO:0000313" key="6">
    <source>
        <dbReference type="Proteomes" id="UP000638648"/>
    </source>
</evidence>
<dbReference type="PANTHER" id="PTHR35936:SF34">
    <property type="entry name" value="ABC TRANSPORTER EXTRACELLULAR-BINDING PROTEIN YCKB-RELATED"/>
    <property type="match status" value="1"/>
</dbReference>
<sequence>MRPRTRSDRRIAALTALVALTGLATALTACAPEKSSTDSGGEPAATSPGASASGTGATCAKDSLDLHTAGTLTIATDQPAYEPWFADDDPSSGKGFESAVAYAVAKKLGFSAAEVTWTRVRFNNAIQPGPKDFDFDINEFTITDERRKAVDFSSSYYDATQAVVALKSSKIANATSVADLEDAQLGAQVNTTSYNVITDVVRPTKQPRVYPNNDNARQSLANGAIDGLVVDLPTAFYMTGAQLENATIVGQIEQRSGTPEQFGLVLDKGSPVTGCVTQAVDALRADGTLDKLADTWLADVADAPVLR</sequence>
<protein>
    <submittedName>
        <fullName evidence="5">Polar amino acid transport system substrate-binding protein</fullName>
    </submittedName>
</protein>
<dbReference type="SMART" id="SM00062">
    <property type="entry name" value="PBPb"/>
    <property type="match status" value="1"/>
</dbReference>
<proteinExistence type="predicted"/>
<evidence type="ECO:0000313" key="5">
    <source>
        <dbReference type="EMBL" id="MBE1606896.1"/>
    </source>
</evidence>
<keyword evidence="1 3" id="KW-0732">Signal</keyword>
<gene>
    <name evidence="5" type="ORF">HEB94_003744</name>
</gene>
<dbReference type="PROSITE" id="PS51257">
    <property type="entry name" value="PROKAR_LIPOPROTEIN"/>
    <property type="match status" value="1"/>
</dbReference>
<organism evidence="5 6">
    <name type="scientific">Actinopolymorpha pittospori</name>
    <dbReference type="NCBI Taxonomy" id="648752"/>
    <lineage>
        <taxon>Bacteria</taxon>
        <taxon>Bacillati</taxon>
        <taxon>Actinomycetota</taxon>
        <taxon>Actinomycetes</taxon>
        <taxon>Propionibacteriales</taxon>
        <taxon>Actinopolymorphaceae</taxon>
        <taxon>Actinopolymorpha</taxon>
    </lineage>
</organism>
<dbReference type="PANTHER" id="PTHR35936">
    <property type="entry name" value="MEMBRANE-BOUND LYTIC MUREIN TRANSGLYCOSYLASE F"/>
    <property type="match status" value="1"/>
</dbReference>
<reference evidence="5" key="1">
    <citation type="submission" date="2020-10" db="EMBL/GenBank/DDBJ databases">
        <title>Sequencing the genomes of 1000 actinobacteria strains.</title>
        <authorList>
            <person name="Klenk H.-P."/>
        </authorList>
    </citation>
    <scope>NUCLEOTIDE SEQUENCE</scope>
    <source>
        <strain evidence="5">DSM 45354</strain>
    </source>
</reference>
<evidence type="ECO:0000256" key="2">
    <source>
        <dbReference type="SAM" id="MobiDB-lite"/>
    </source>
</evidence>
<dbReference type="SUPFAM" id="SSF53850">
    <property type="entry name" value="Periplasmic binding protein-like II"/>
    <property type="match status" value="1"/>
</dbReference>
<dbReference type="RefSeq" id="WP_192750942.1">
    <property type="nucleotide sequence ID" value="NZ_BAABJL010000109.1"/>
</dbReference>
<feature type="signal peptide" evidence="3">
    <location>
        <begin position="1"/>
        <end position="31"/>
    </location>
</feature>
<comment type="caution">
    <text evidence="5">The sequence shown here is derived from an EMBL/GenBank/DDBJ whole genome shotgun (WGS) entry which is preliminary data.</text>
</comment>
<feature type="compositionally biased region" description="Low complexity" evidence="2">
    <location>
        <begin position="39"/>
        <end position="56"/>
    </location>
</feature>
<dbReference type="Proteomes" id="UP000638648">
    <property type="component" value="Unassembled WGS sequence"/>
</dbReference>
<name>A0A927MV07_9ACTN</name>
<evidence type="ECO:0000256" key="1">
    <source>
        <dbReference type="ARBA" id="ARBA00022729"/>
    </source>
</evidence>
<evidence type="ECO:0000259" key="4">
    <source>
        <dbReference type="SMART" id="SM00062"/>
    </source>
</evidence>
<dbReference type="Gene3D" id="3.40.190.10">
    <property type="entry name" value="Periplasmic binding protein-like II"/>
    <property type="match status" value="2"/>
</dbReference>
<feature type="region of interest" description="Disordered" evidence="2">
    <location>
        <begin position="32"/>
        <end position="56"/>
    </location>
</feature>
<dbReference type="Pfam" id="PF00497">
    <property type="entry name" value="SBP_bac_3"/>
    <property type="match status" value="1"/>
</dbReference>
<feature type="domain" description="Solute-binding protein family 3/N-terminal" evidence="4">
    <location>
        <begin position="71"/>
        <end position="300"/>
    </location>
</feature>
<dbReference type="EMBL" id="JADBEM010000001">
    <property type="protein sequence ID" value="MBE1606896.1"/>
    <property type="molecule type" value="Genomic_DNA"/>
</dbReference>
<feature type="chain" id="PRO_5037227110" evidence="3">
    <location>
        <begin position="32"/>
        <end position="307"/>
    </location>
</feature>
<keyword evidence="6" id="KW-1185">Reference proteome</keyword>
<dbReference type="InterPro" id="IPR001638">
    <property type="entry name" value="Solute-binding_3/MltF_N"/>
</dbReference>
<dbReference type="CDD" id="cd13530">
    <property type="entry name" value="PBP2_peptides_like"/>
    <property type="match status" value="1"/>
</dbReference>